<sequence length="54" mass="6051">MRAVGWAERAYQTFTCRAMASYIYLPGSADGDFNGTIGGKLVPQLLYYFDSYTL</sequence>
<reference evidence="1" key="1">
    <citation type="submission" date="2014-09" db="EMBL/GenBank/DDBJ databases">
        <authorList>
            <person name="Magalhaes I.L.F."/>
            <person name="Oliveira U."/>
            <person name="Santos F.R."/>
            <person name="Vidigal T.H.D.A."/>
            <person name="Brescovit A.D."/>
            <person name="Santos A.J."/>
        </authorList>
    </citation>
    <scope>NUCLEOTIDE SEQUENCE</scope>
    <source>
        <tissue evidence="1">Shoot tissue taken approximately 20 cm above the soil surface</tissue>
    </source>
</reference>
<reference evidence="1" key="2">
    <citation type="journal article" date="2015" name="Data Brief">
        <title>Shoot transcriptome of the giant reed, Arundo donax.</title>
        <authorList>
            <person name="Barrero R.A."/>
            <person name="Guerrero F.D."/>
            <person name="Moolhuijzen P."/>
            <person name="Goolsby J.A."/>
            <person name="Tidwell J."/>
            <person name="Bellgard S.E."/>
            <person name="Bellgard M.I."/>
        </authorList>
    </citation>
    <scope>NUCLEOTIDE SEQUENCE</scope>
    <source>
        <tissue evidence="1">Shoot tissue taken approximately 20 cm above the soil surface</tissue>
    </source>
</reference>
<organism evidence="1">
    <name type="scientific">Arundo donax</name>
    <name type="common">Giant reed</name>
    <name type="synonym">Donax arundinaceus</name>
    <dbReference type="NCBI Taxonomy" id="35708"/>
    <lineage>
        <taxon>Eukaryota</taxon>
        <taxon>Viridiplantae</taxon>
        <taxon>Streptophyta</taxon>
        <taxon>Embryophyta</taxon>
        <taxon>Tracheophyta</taxon>
        <taxon>Spermatophyta</taxon>
        <taxon>Magnoliopsida</taxon>
        <taxon>Liliopsida</taxon>
        <taxon>Poales</taxon>
        <taxon>Poaceae</taxon>
        <taxon>PACMAD clade</taxon>
        <taxon>Arundinoideae</taxon>
        <taxon>Arundineae</taxon>
        <taxon>Arundo</taxon>
    </lineage>
</organism>
<evidence type="ECO:0000313" key="1">
    <source>
        <dbReference type="EMBL" id="JAE15877.1"/>
    </source>
</evidence>
<name>A0A0A9FUD9_ARUDO</name>
<dbReference type="EMBL" id="GBRH01182019">
    <property type="protein sequence ID" value="JAE15877.1"/>
    <property type="molecule type" value="Transcribed_RNA"/>
</dbReference>
<dbReference type="AlphaFoldDB" id="A0A0A9FUD9"/>
<proteinExistence type="predicted"/>
<protein>
    <submittedName>
        <fullName evidence="1">Uncharacterized protein</fullName>
    </submittedName>
</protein>
<accession>A0A0A9FUD9</accession>